<evidence type="ECO:0000313" key="2">
    <source>
        <dbReference type="EMBL" id="CAA9252490.1"/>
    </source>
</evidence>
<feature type="transmembrane region" description="Helical" evidence="1">
    <location>
        <begin position="394"/>
        <end position="415"/>
    </location>
</feature>
<dbReference type="AlphaFoldDB" id="A0A6J4IJY9"/>
<feature type="transmembrane region" description="Helical" evidence="1">
    <location>
        <begin position="300"/>
        <end position="317"/>
    </location>
</feature>
<reference evidence="2" key="1">
    <citation type="submission" date="2020-02" db="EMBL/GenBank/DDBJ databases">
        <authorList>
            <person name="Meier V. D."/>
        </authorList>
    </citation>
    <scope>NUCLEOTIDE SEQUENCE</scope>
    <source>
        <strain evidence="2">AVDCRST_MAG56</strain>
    </source>
</reference>
<feature type="transmembrane region" description="Helical" evidence="1">
    <location>
        <begin position="257"/>
        <end position="280"/>
    </location>
</feature>
<feature type="transmembrane region" description="Helical" evidence="1">
    <location>
        <begin position="147"/>
        <end position="168"/>
    </location>
</feature>
<gene>
    <name evidence="2" type="ORF">AVDCRST_MAG56-2041</name>
</gene>
<proteinExistence type="predicted"/>
<feature type="transmembrane region" description="Helical" evidence="1">
    <location>
        <begin position="329"/>
        <end position="356"/>
    </location>
</feature>
<dbReference type="Pfam" id="PF13687">
    <property type="entry name" value="DUF4153"/>
    <property type="match status" value="1"/>
</dbReference>
<keyword evidence="1" id="KW-0812">Transmembrane</keyword>
<feature type="transmembrane region" description="Helical" evidence="1">
    <location>
        <begin position="12"/>
        <end position="28"/>
    </location>
</feature>
<organism evidence="2">
    <name type="scientific">uncultured Cytophagales bacterium</name>
    <dbReference type="NCBI Taxonomy" id="158755"/>
    <lineage>
        <taxon>Bacteria</taxon>
        <taxon>Pseudomonadati</taxon>
        <taxon>Bacteroidota</taxon>
        <taxon>Sphingobacteriia</taxon>
        <taxon>Sphingobacteriales</taxon>
        <taxon>environmental samples</taxon>
    </lineage>
</organism>
<name>A0A6J4IJY9_9SPHI</name>
<dbReference type="InterPro" id="IPR025291">
    <property type="entry name" value="DUF4153"/>
</dbReference>
<accession>A0A6J4IJY9</accession>
<evidence type="ECO:0000256" key="1">
    <source>
        <dbReference type="SAM" id="Phobius"/>
    </source>
</evidence>
<dbReference type="EMBL" id="CADCTQ010000183">
    <property type="protein sequence ID" value="CAA9252490.1"/>
    <property type="molecule type" value="Genomic_DNA"/>
</dbReference>
<keyword evidence="1" id="KW-0472">Membrane</keyword>
<feature type="transmembrane region" description="Helical" evidence="1">
    <location>
        <begin position="197"/>
        <end position="214"/>
    </location>
</feature>
<keyword evidence="1" id="KW-1133">Transmembrane helix</keyword>
<feature type="transmembrane region" description="Helical" evidence="1">
    <location>
        <begin position="362"/>
        <end position="382"/>
    </location>
</feature>
<feature type="transmembrane region" description="Helical" evidence="1">
    <location>
        <begin position="59"/>
        <end position="76"/>
    </location>
</feature>
<protein>
    <submittedName>
        <fullName evidence="2">Uncharacterized protein</fullName>
    </submittedName>
</protein>
<sequence>MSTLQNVGQKPKVTLALLAFFTLLYNYFFWEEQFGLNLSLFSALLLAASLYAHGRPGRNAWVAAGFTLLSGIMVVWHNSFVSKLAHLVSCFLTVGFLHEPRLRSVLYAAWYAARTTWETGLQGLPLLGRGIADLTPRVAVFKAAPRWLKLLTVPGAFFSVFFVIFSIANPVFADLGARLGTYLGEALELLFGNFSPLRLLFILPGVYLVALVLYKWDIPEVYGQESGETNVIVRRRLRRKLGKLAGMIALKNERQAALLLVISVNLLLVVVNVIDVRWLWFNFDPKQAGNLTKLVHEGTYMLILSILLSMGILIYYFRSNQNFYPKNGLLKAAAYLWLVQNAVLSVSVLIRCGYYISEFGLAYKRIGVIIFLGLVFFGLFTLYRKISGQKSFYYLLRTNAWAAYAVLIGLSLVNWDVLIVSHNLDPRHVQSRILDTPFLLNRSDKTLPLLDAHRDRLRAFPGYTHYGERSFEHLHSIEHLDRRIADFVRTYESHSWLSWNYADYRTYQYFKHKSGDSKQ</sequence>